<feature type="domain" description="DUF6589" evidence="2">
    <location>
        <begin position="480"/>
        <end position="733"/>
    </location>
</feature>
<organism evidence="3 4">
    <name type="scientific">Mycena albidolilacea</name>
    <dbReference type="NCBI Taxonomy" id="1033008"/>
    <lineage>
        <taxon>Eukaryota</taxon>
        <taxon>Fungi</taxon>
        <taxon>Dikarya</taxon>
        <taxon>Basidiomycota</taxon>
        <taxon>Agaricomycotina</taxon>
        <taxon>Agaricomycetes</taxon>
        <taxon>Agaricomycetidae</taxon>
        <taxon>Agaricales</taxon>
        <taxon>Marasmiineae</taxon>
        <taxon>Mycenaceae</taxon>
        <taxon>Mycena</taxon>
    </lineage>
</organism>
<feature type="compositionally biased region" description="Low complexity" evidence="1">
    <location>
        <begin position="915"/>
        <end position="928"/>
    </location>
</feature>
<feature type="region of interest" description="Disordered" evidence="1">
    <location>
        <begin position="976"/>
        <end position="1004"/>
    </location>
</feature>
<feature type="domain" description="DUF6589" evidence="2">
    <location>
        <begin position="384"/>
        <end position="475"/>
    </location>
</feature>
<feature type="compositionally biased region" description="Polar residues" evidence="1">
    <location>
        <begin position="943"/>
        <end position="954"/>
    </location>
</feature>
<feature type="compositionally biased region" description="Acidic residues" evidence="1">
    <location>
        <begin position="979"/>
        <end position="1004"/>
    </location>
</feature>
<gene>
    <name evidence="3" type="ORF">DFH08DRAFT_927373</name>
</gene>
<dbReference type="InterPro" id="IPR046496">
    <property type="entry name" value="DUF6589"/>
</dbReference>
<feature type="compositionally biased region" description="Basic and acidic residues" evidence="1">
    <location>
        <begin position="674"/>
        <end position="691"/>
    </location>
</feature>
<sequence length="1004" mass="112746">MDGNPPQPPVKLVRSYQRHPPPQIVPVITSFASASAPESPVTPSPSSASTQPSLRAARRTKWQKVDDVLQTYGFPNLGDFLSWLFHLRRHRQAVGAFLQGKCTVKMADLIESLYHHHKSRPKKDSEDYHSAFSPGKPLTEIQCARSCLSAWATRLVGNHAYFRVGKLARKNRAGGSRRRHLRATTNGRVVNTDIVTWEDTEFTLQGLAHQYQNEDPFVWYLTECFTASRRKGKVVVKKNRPHPIIQVGAISSFILSRNQYASGELGLPLGLWLFACQAHVNIKRVFCRFGYSVSDSTSRKALNSMTDSSMNHLQEKVRDATERGTADYGKVLDNIQRYDRVFEQGLGRESQLKVGTACTAFRLENAKPGALRADDHIARVIAQERQKMTTESVLASIDWEHNYSVADLHFVRILADFIPHLNHLSTEISTRFRTTLAKRRVAPVKTVLQPLGTNSEREVENKGMQSALLDFDKQMVAATTWHTKATDLNSCASNHFGPAASKDPSSLSHNSSATNMKRPTDLKKCDFYPTSRNLTMIWEARVLDCWRLILGCKADLLGHFDALAAKTELPTLNELLKHASILRERYASQTAYEKSLDKAEQDDAEPRTKFPVGSTWTRPCAPETPAVEPETDADTEMPGLADIPEDTDSTDDTRDIDKPTVDAPSTTEQTEVPPETKADEDGPKFHKEKEGFDGDRVLSNSILFLMEFGWWIELNYAIPEGDVGRVFEILKIFAGKFIEGDLMQEWNNRWLEDIAGRRGGEFDDKFYRKTVAPNVLHFLKMKEDIETAFDLKRRAKAHTSPHLRNETQILLRVYEDEELHSFRSGRSMGHAAVNRFDRGYQRLDEGKMGEFLQRSAEYAGLVREMEAIRKSSSVPGNLGRGTNIFSPELNSRSSSPNPCPDSPPTTRPSSRRSARSTASKAASLAAVSVEGWDDEDHSDEVLVSSSDSAVSTDPETGRLCDDWYEPADFEALLEKMFGPEEEVDEESEDDEPESEETASESEGE</sequence>
<feature type="region of interest" description="Disordered" evidence="1">
    <location>
        <begin position="872"/>
        <end position="961"/>
    </location>
</feature>
<dbReference type="Pfam" id="PF20231">
    <property type="entry name" value="DUF6589"/>
    <property type="match status" value="3"/>
</dbReference>
<proteinExistence type="predicted"/>
<feature type="compositionally biased region" description="Basic and acidic residues" evidence="1">
    <location>
        <begin position="651"/>
        <end position="660"/>
    </location>
</feature>
<dbReference type="Proteomes" id="UP001218218">
    <property type="component" value="Unassembled WGS sequence"/>
</dbReference>
<feature type="region of interest" description="Disordered" evidence="1">
    <location>
        <begin position="35"/>
        <end position="55"/>
    </location>
</feature>
<feature type="domain" description="DUF6589" evidence="2">
    <location>
        <begin position="735"/>
        <end position="798"/>
    </location>
</feature>
<dbReference type="EMBL" id="JARIHO010000084">
    <property type="protein sequence ID" value="KAJ7308761.1"/>
    <property type="molecule type" value="Genomic_DNA"/>
</dbReference>
<accession>A0AAD7EBS3</accession>
<evidence type="ECO:0000313" key="4">
    <source>
        <dbReference type="Proteomes" id="UP001218218"/>
    </source>
</evidence>
<evidence type="ECO:0000313" key="3">
    <source>
        <dbReference type="EMBL" id="KAJ7308761.1"/>
    </source>
</evidence>
<dbReference type="AlphaFoldDB" id="A0AAD7EBS3"/>
<reference evidence="3" key="1">
    <citation type="submission" date="2023-03" db="EMBL/GenBank/DDBJ databases">
        <title>Massive genome expansion in bonnet fungi (Mycena s.s.) driven by repeated elements and novel gene families across ecological guilds.</title>
        <authorList>
            <consortium name="Lawrence Berkeley National Laboratory"/>
            <person name="Harder C.B."/>
            <person name="Miyauchi S."/>
            <person name="Viragh M."/>
            <person name="Kuo A."/>
            <person name="Thoen E."/>
            <person name="Andreopoulos B."/>
            <person name="Lu D."/>
            <person name="Skrede I."/>
            <person name="Drula E."/>
            <person name="Henrissat B."/>
            <person name="Morin E."/>
            <person name="Kohler A."/>
            <person name="Barry K."/>
            <person name="LaButti K."/>
            <person name="Morin E."/>
            <person name="Salamov A."/>
            <person name="Lipzen A."/>
            <person name="Mereny Z."/>
            <person name="Hegedus B."/>
            <person name="Baldrian P."/>
            <person name="Stursova M."/>
            <person name="Weitz H."/>
            <person name="Taylor A."/>
            <person name="Grigoriev I.V."/>
            <person name="Nagy L.G."/>
            <person name="Martin F."/>
            <person name="Kauserud H."/>
        </authorList>
    </citation>
    <scope>NUCLEOTIDE SEQUENCE</scope>
    <source>
        <strain evidence="3">CBHHK002</strain>
    </source>
</reference>
<evidence type="ECO:0000256" key="1">
    <source>
        <dbReference type="SAM" id="MobiDB-lite"/>
    </source>
</evidence>
<name>A0AAD7EBS3_9AGAR</name>
<protein>
    <recommendedName>
        <fullName evidence="2">DUF6589 domain-containing protein</fullName>
    </recommendedName>
</protein>
<comment type="caution">
    <text evidence="3">The sequence shown here is derived from an EMBL/GenBank/DDBJ whole genome shotgun (WGS) entry which is preliminary data.</text>
</comment>
<feature type="compositionally biased region" description="Low complexity" evidence="1">
    <location>
        <begin position="35"/>
        <end position="53"/>
    </location>
</feature>
<evidence type="ECO:0000259" key="2">
    <source>
        <dbReference type="Pfam" id="PF20231"/>
    </source>
</evidence>
<feature type="compositionally biased region" description="Pro residues" evidence="1">
    <location>
        <begin position="897"/>
        <end position="906"/>
    </location>
</feature>
<feature type="region of interest" description="Disordered" evidence="1">
    <location>
        <begin position="593"/>
        <end position="691"/>
    </location>
</feature>
<feature type="compositionally biased region" description="Basic and acidic residues" evidence="1">
    <location>
        <begin position="594"/>
        <end position="608"/>
    </location>
</feature>
<keyword evidence="4" id="KW-1185">Reference proteome</keyword>